<reference evidence="2 3" key="1">
    <citation type="submission" date="2020-01" db="EMBL/GenBank/DDBJ databases">
        <title>Sulfitobacter sediminilitoris sp. nov., isolated from a tidal flat.</title>
        <authorList>
            <person name="Park S."/>
            <person name="Yoon J.-H."/>
        </authorList>
    </citation>
    <scope>NUCLEOTIDE SEQUENCE [LARGE SCALE GENOMIC DNA]</scope>
    <source>
        <strain evidence="2 3">JBTF-M27</strain>
    </source>
</reference>
<comment type="caution">
    <text evidence="2">The sequence shown here is derived from an EMBL/GenBank/DDBJ whole genome shotgun (WGS) entry which is preliminary data.</text>
</comment>
<dbReference type="EMBL" id="JAABNT010000001">
    <property type="protein sequence ID" value="NEK20928.1"/>
    <property type="molecule type" value="Genomic_DNA"/>
</dbReference>
<sequence>MRPTISKLPTRPRSVDPDQPELNLRVEKQAEPDGIGMGVLSDGTAFLTQRAIADLCGLRNKYIGILSSEWSSAQPPKEVVRVKEILYEQGDGIPSLPHVEVFEGKRKYFAYPAAVCTAILEYFAFEAGRQGAEIALKNFRQISRHGLNRYIYDATGYEAKPEEDVWRVFKDRASLTYDAVPEGYFGIFKEIATLIFTLGEAGLHIDENFVPDISVGQAWAKHWQAAALHLRFGERRTYNHNYPSYFAQAMSNPQLANCYPEDALGEFRRWFRHDYIGEGRFKRYLSKKVSERSLGRGYVERILIAVTKEKGPEKVN</sequence>
<accession>A0A6P0C729</accession>
<feature type="domain" description="BstA-like C-terminal" evidence="1">
    <location>
        <begin position="166"/>
        <end position="290"/>
    </location>
</feature>
<gene>
    <name evidence="2" type="ORF">GV827_00740</name>
</gene>
<keyword evidence="3" id="KW-1185">Reference proteome</keyword>
<dbReference type="RefSeq" id="WP_164351780.1">
    <property type="nucleotide sequence ID" value="NZ_JAABNT010000001.1"/>
</dbReference>
<dbReference type="AlphaFoldDB" id="A0A6P0C729"/>
<evidence type="ECO:0000313" key="3">
    <source>
        <dbReference type="Proteomes" id="UP000468591"/>
    </source>
</evidence>
<organism evidence="2 3">
    <name type="scientific">Sulfitobacter sediminilitoris</name>
    <dbReference type="NCBI Taxonomy" id="2698830"/>
    <lineage>
        <taxon>Bacteria</taxon>
        <taxon>Pseudomonadati</taxon>
        <taxon>Pseudomonadota</taxon>
        <taxon>Alphaproteobacteria</taxon>
        <taxon>Rhodobacterales</taxon>
        <taxon>Roseobacteraceae</taxon>
        <taxon>Sulfitobacter</taxon>
    </lineage>
</organism>
<dbReference type="Pfam" id="PF26567">
    <property type="entry name" value="BstA_C"/>
    <property type="match status" value="1"/>
</dbReference>
<protein>
    <recommendedName>
        <fullName evidence="1">BstA-like C-terminal domain-containing protein</fullName>
    </recommendedName>
</protein>
<name>A0A6P0C729_9RHOB</name>
<evidence type="ECO:0000313" key="2">
    <source>
        <dbReference type="EMBL" id="NEK20928.1"/>
    </source>
</evidence>
<evidence type="ECO:0000259" key="1">
    <source>
        <dbReference type="Pfam" id="PF26567"/>
    </source>
</evidence>
<dbReference type="InterPro" id="IPR058744">
    <property type="entry name" value="BstA-like_C"/>
</dbReference>
<dbReference type="Proteomes" id="UP000468591">
    <property type="component" value="Unassembled WGS sequence"/>
</dbReference>
<proteinExistence type="predicted"/>